<feature type="region of interest" description="Disordered" evidence="1">
    <location>
        <begin position="62"/>
        <end position="90"/>
    </location>
</feature>
<dbReference type="Gene3D" id="2.60.40.2610">
    <property type="entry name" value="Outer membrane usher protein FimD, plug domain"/>
    <property type="match status" value="1"/>
</dbReference>
<evidence type="ECO:0000256" key="1">
    <source>
        <dbReference type="SAM" id="MobiDB-lite"/>
    </source>
</evidence>
<dbReference type="InterPro" id="IPR000015">
    <property type="entry name" value="Fimb_usher"/>
</dbReference>
<proteinExistence type="predicted"/>
<dbReference type="PANTHER" id="PTHR30451">
    <property type="entry name" value="OUTER MEMBRANE USHER PROTEIN"/>
    <property type="match status" value="1"/>
</dbReference>
<comment type="caution">
    <text evidence="4">The sequence shown here is derived from an EMBL/GenBank/DDBJ whole genome shotgun (WGS) entry which is preliminary data.</text>
</comment>
<dbReference type="Pfam" id="PF13953">
    <property type="entry name" value="PapC_C"/>
    <property type="match status" value="1"/>
</dbReference>
<reference evidence="4 5" key="1">
    <citation type="submission" date="2020-10" db="EMBL/GenBank/DDBJ databases">
        <authorList>
            <person name="Peeters C."/>
        </authorList>
    </citation>
    <scope>NUCLEOTIDE SEQUENCE [LARGE SCALE GENOMIC DNA]</scope>
    <source>
        <strain evidence="4 5">LMG 28140</strain>
    </source>
</reference>
<dbReference type="InterPro" id="IPR043142">
    <property type="entry name" value="PapC-like_C_sf"/>
</dbReference>
<protein>
    <recommendedName>
        <fullName evidence="3">PapC-like C-terminal domain-containing protein</fullName>
    </recommendedName>
</protein>
<evidence type="ECO:0000313" key="5">
    <source>
        <dbReference type="Proteomes" id="UP000598032"/>
    </source>
</evidence>
<sequence length="864" mass="91066">MRMTRRQKRHGGWRPHAIALTTTLYLLGATRAAAQPPLPFADTGADARVAAGVDLGGGSNAAAGDNAGDGSGGTAPASVRSGTQPAATTAASRAVAGRDLYLEVMLNGQRTSLIAHFRERDGKLSATAKDLSELGIATDKLGAADTATLELDQIAGLRYRYDAAAQSIDMEVPDAIRKPYTFDTRELIATPNATSSRGFLINYDAFAQTQSNAQLALWSEQRYFDPAGVLSNTGIAYLYSDLHRYVRYDTSWSMSNPATLSTTQFGDTISSSLDWTRSFRIAGFQWRSNFALRPDLVTFPLQALSGTAVVPSAVDLYINNVRQFTGNVPSGPFIVNNVPGITGAGEATVITHDALGRTISTTLPLYVDTRMLAAGLSSYSFEAGFLRRNYGVESFSYDPSPAVSATARRGVTDSLTLEGHAEATGGLVNAGAGALVRMGMAGVISGSASASAGKLNGAQLGIGYQLIEPRFSIDAQTLRAYGNYGDLGARDGTPVPTATDRVTLALPFFSRQTLSLSYIGYRFPGAPSSRIGSLSYTLNFGNLASLTLSTYKDFLQHDSQGIFLTASFGLGNNTAINASVGRQNGQSTYNVNAQRPPDYAGGWGWGVQAGGTGAVPYRQAQAQYLGKYGEVTAIAQDLDGQASASLDMSGAVVFMDRTVQPARRIDDGFALVSTDGVANVPVLHENRVIGTTDTGGHLLIPDLNAYQHNQVAIDSMNLPADTRIATVAMDLVPQSHAGVLAGFRVSRYSAASVILRDADGKLMPPGTRVHHVESGGDTIVGYDGLTFIEMLQPDNHLEIINGGAGDAQRAVQCRVEFTYQRPADGTLPTIGPLTCRAGASTHAADGEAHAARTAPTAATPSAVR</sequence>
<dbReference type="EMBL" id="CAJHCP010000003">
    <property type="protein sequence ID" value="CAD6521781.1"/>
    <property type="molecule type" value="Genomic_DNA"/>
</dbReference>
<dbReference type="InterPro" id="IPR025949">
    <property type="entry name" value="PapC-like_C"/>
</dbReference>
<feature type="chain" id="PRO_5047474118" description="PapC-like C-terminal domain-containing protein" evidence="2">
    <location>
        <begin position="35"/>
        <end position="864"/>
    </location>
</feature>
<dbReference type="Proteomes" id="UP000598032">
    <property type="component" value="Unassembled WGS sequence"/>
</dbReference>
<evidence type="ECO:0000259" key="3">
    <source>
        <dbReference type="Pfam" id="PF13953"/>
    </source>
</evidence>
<gene>
    <name evidence="4" type="ORF">LMG28140_01297</name>
</gene>
<keyword evidence="2" id="KW-0732">Signal</keyword>
<name>A0ABM8NF38_9BURK</name>
<feature type="domain" description="PapC-like C-terminal" evidence="3">
    <location>
        <begin position="755"/>
        <end position="820"/>
    </location>
</feature>
<evidence type="ECO:0000256" key="2">
    <source>
        <dbReference type="SAM" id="SignalP"/>
    </source>
</evidence>
<keyword evidence="5" id="KW-1185">Reference proteome</keyword>
<organism evidence="4 5">
    <name type="scientific">Paraburkholderia metrosideri</name>
    <dbReference type="NCBI Taxonomy" id="580937"/>
    <lineage>
        <taxon>Bacteria</taxon>
        <taxon>Pseudomonadati</taxon>
        <taxon>Pseudomonadota</taxon>
        <taxon>Betaproteobacteria</taxon>
        <taxon>Burkholderiales</taxon>
        <taxon>Burkholderiaceae</taxon>
        <taxon>Paraburkholderia</taxon>
    </lineage>
</organism>
<dbReference type="InterPro" id="IPR042186">
    <property type="entry name" value="FimD_plug_dom"/>
</dbReference>
<feature type="signal peptide" evidence="2">
    <location>
        <begin position="1"/>
        <end position="34"/>
    </location>
</feature>
<dbReference type="Pfam" id="PF00577">
    <property type="entry name" value="Usher"/>
    <property type="match status" value="2"/>
</dbReference>
<evidence type="ECO:0000313" key="4">
    <source>
        <dbReference type="EMBL" id="CAD6521781.1"/>
    </source>
</evidence>
<dbReference type="Gene3D" id="2.60.40.3110">
    <property type="match status" value="1"/>
</dbReference>
<dbReference type="PANTHER" id="PTHR30451:SF5">
    <property type="entry name" value="SLR0019 PROTEIN"/>
    <property type="match status" value="1"/>
</dbReference>
<dbReference type="Gene3D" id="2.60.40.2070">
    <property type="match status" value="1"/>
</dbReference>
<accession>A0ABM8NF38</accession>